<dbReference type="SMART" id="SM00062">
    <property type="entry name" value="PBPb"/>
    <property type="match status" value="1"/>
</dbReference>
<protein>
    <submittedName>
        <fullName evidence="7">ABC transporter substrate-binding protein</fullName>
    </submittedName>
</protein>
<dbReference type="Proteomes" id="UP000277864">
    <property type="component" value="Unassembled WGS sequence"/>
</dbReference>
<feature type="chain" id="PRO_5019543091" evidence="5">
    <location>
        <begin position="25"/>
        <end position="285"/>
    </location>
</feature>
<dbReference type="OrthoDB" id="8613538at2"/>
<comment type="caution">
    <text evidence="7">The sequence shown here is derived from an EMBL/GenBank/DDBJ whole genome shotgun (WGS) entry which is preliminary data.</text>
</comment>
<dbReference type="PROSITE" id="PS01039">
    <property type="entry name" value="SBP_BACTERIAL_3"/>
    <property type="match status" value="1"/>
</dbReference>
<proteinExistence type="inferred from homology"/>
<dbReference type="Gene3D" id="3.40.190.10">
    <property type="entry name" value="Periplasmic binding protein-like II"/>
    <property type="match status" value="2"/>
</dbReference>
<evidence type="ECO:0000259" key="6">
    <source>
        <dbReference type="SMART" id="SM00062"/>
    </source>
</evidence>
<dbReference type="PANTHER" id="PTHR35936">
    <property type="entry name" value="MEMBRANE-BOUND LYTIC MUREIN TRANSGLYCOSYLASE F"/>
    <property type="match status" value="1"/>
</dbReference>
<accession>A0A429Z586</accession>
<sequence length="285" mass="31892">MKKKLVFFSLLSIMTMGLIGCVNSSEKSQKVSKEDNSWKAIQNKGTLTVGTSGTLFPTSYYNDKNELTGYDIEVIKDIAKRLHLVVKFKEYNVDGTIAALNNGTIDLAANDFSLNKERAKQFSLSTPIKHSFDSMIVRKKDNSEIHSLEDLKGKKAAGESSTGYMKIAEKFGATLVSYDNATNDQYLTDVANGRTDVILNDYYLQKMSVNALPHIPVKILEGVYFNPSSSGFLFRKDQKILRQQVNEELNNMEEDGTLSKLAKQFFGDDVSKQPQVKVNRKVSVN</sequence>
<comment type="subcellular location">
    <subcellularLocation>
        <location evidence="1">Cell envelope</location>
    </subcellularLocation>
</comment>
<name>A0A429Z586_9ENTE</name>
<reference evidence="7 8" key="1">
    <citation type="submission" date="2018-03" db="EMBL/GenBank/DDBJ databases">
        <authorList>
            <person name="Gulvik C.A."/>
        </authorList>
    </citation>
    <scope>NUCLEOTIDE SEQUENCE [LARGE SCALE GENOMIC DNA]</scope>
    <source>
        <strain evidence="7 8">JCM 31581</strain>
    </source>
</reference>
<feature type="domain" description="Solute-binding protein family 3/N-terminal" evidence="6">
    <location>
        <begin position="46"/>
        <end position="269"/>
    </location>
</feature>
<evidence type="ECO:0000313" key="8">
    <source>
        <dbReference type="Proteomes" id="UP000277864"/>
    </source>
</evidence>
<dbReference type="AlphaFoldDB" id="A0A429Z586"/>
<gene>
    <name evidence="7" type="ORF">C7P63_08415</name>
</gene>
<evidence type="ECO:0000256" key="2">
    <source>
        <dbReference type="ARBA" id="ARBA00010333"/>
    </source>
</evidence>
<evidence type="ECO:0000256" key="4">
    <source>
        <dbReference type="RuleBase" id="RU003744"/>
    </source>
</evidence>
<keyword evidence="8" id="KW-1185">Reference proteome</keyword>
<dbReference type="PANTHER" id="PTHR35936:SF34">
    <property type="entry name" value="ABC TRANSPORTER EXTRACELLULAR-BINDING PROTEIN YCKB-RELATED"/>
    <property type="match status" value="1"/>
</dbReference>
<dbReference type="InterPro" id="IPR018313">
    <property type="entry name" value="SBP_3_CS"/>
</dbReference>
<keyword evidence="3 5" id="KW-0732">Signal</keyword>
<organism evidence="7 8">
    <name type="scientific">Vagococcus humatus</name>
    <dbReference type="NCBI Taxonomy" id="1889241"/>
    <lineage>
        <taxon>Bacteria</taxon>
        <taxon>Bacillati</taxon>
        <taxon>Bacillota</taxon>
        <taxon>Bacilli</taxon>
        <taxon>Lactobacillales</taxon>
        <taxon>Enterococcaceae</taxon>
        <taxon>Vagococcus</taxon>
    </lineage>
</organism>
<dbReference type="GO" id="GO:0030313">
    <property type="term" value="C:cell envelope"/>
    <property type="evidence" value="ECO:0007669"/>
    <property type="project" value="UniProtKB-SubCell"/>
</dbReference>
<dbReference type="PROSITE" id="PS51257">
    <property type="entry name" value="PROKAR_LIPOPROTEIN"/>
    <property type="match status" value="1"/>
</dbReference>
<dbReference type="EMBL" id="PXZH01000005">
    <property type="protein sequence ID" value="RST88834.1"/>
    <property type="molecule type" value="Genomic_DNA"/>
</dbReference>
<dbReference type="RefSeq" id="WP_125943713.1">
    <property type="nucleotide sequence ID" value="NZ_PXZH01000005.1"/>
</dbReference>
<dbReference type="SUPFAM" id="SSF53850">
    <property type="entry name" value="Periplasmic binding protein-like II"/>
    <property type="match status" value="1"/>
</dbReference>
<dbReference type="Pfam" id="PF00497">
    <property type="entry name" value="SBP_bac_3"/>
    <property type="match status" value="1"/>
</dbReference>
<evidence type="ECO:0000256" key="3">
    <source>
        <dbReference type="ARBA" id="ARBA00022729"/>
    </source>
</evidence>
<feature type="signal peptide" evidence="5">
    <location>
        <begin position="1"/>
        <end position="24"/>
    </location>
</feature>
<dbReference type="InterPro" id="IPR001638">
    <property type="entry name" value="Solute-binding_3/MltF_N"/>
</dbReference>
<comment type="similarity">
    <text evidence="2 4">Belongs to the bacterial solute-binding protein 3 family.</text>
</comment>
<evidence type="ECO:0000313" key="7">
    <source>
        <dbReference type="EMBL" id="RST88834.1"/>
    </source>
</evidence>
<evidence type="ECO:0000256" key="5">
    <source>
        <dbReference type="SAM" id="SignalP"/>
    </source>
</evidence>
<evidence type="ECO:0000256" key="1">
    <source>
        <dbReference type="ARBA" id="ARBA00004196"/>
    </source>
</evidence>